<sequence length="280" mass="33463">MRTKFMNTKMKFKIGEFSKLCQVTVKTLRHYEEVGLLIPIEVDEWTGYRYYDISQLRRMNRIVYLKRLGFSLEDIFDIFEESLQMPTEEMIRMKIAQSENEIQSLIWRQTELVKLETMLHKQENIMEKVFEKSLPSRVFATHRRKIDSYQEMFNLCPNIIGPEMRRLGCECPEPQYCFTIEHQTEYGKDIDIEYFEAVDKRGEDSELIKFKVLPEVPVALCIKHYGAYEKMPETFAELYSYAEANGYEPTELARFNYIDGIWNKESVDEWLTEIQLPVRK</sequence>
<dbReference type="InterPro" id="IPR009061">
    <property type="entry name" value="DNA-bd_dom_put_sf"/>
</dbReference>
<dbReference type="Gene3D" id="1.10.1660.10">
    <property type="match status" value="1"/>
</dbReference>
<dbReference type="PROSITE" id="PS50937">
    <property type="entry name" value="HTH_MERR_2"/>
    <property type="match status" value="1"/>
</dbReference>
<dbReference type="PROSITE" id="PS00552">
    <property type="entry name" value="HTH_MERR_1"/>
    <property type="match status" value="1"/>
</dbReference>
<keyword evidence="4" id="KW-0804">Transcription</keyword>
<reference evidence="6 7" key="1">
    <citation type="submission" date="2023-04" db="EMBL/GenBank/DDBJ databases">
        <title>Draft genome sequence of acteroides sedimenti strain YN3PY1.</title>
        <authorList>
            <person name="Yoshida N."/>
        </authorList>
    </citation>
    <scope>NUCLEOTIDE SEQUENCE [LARGE SCALE GENOMIC DNA]</scope>
    <source>
        <strain evidence="6 7">YN3PY1</strain>
    </source>
</reference>
<dbReference type="SUPFAM" id="SSF55136">
    <property type="entry name" value="Probable bacterial effector-binding domain"/>
    <property type="match status" value="1"/>
</dbReference>
<accession>A0ABM8IBN7</accession>
<dbReference type="PANTHER" id="PTHR30204">
    <property type="entry name" value="REDOX-CYCLING DRUG-SENSING TRANSCRIPTIONAL ACTIVATOR SOXR"/>
    <property type="match status" value="1"/>
</dbReference>
<dbReference type="Pfam" id="PF13411">
    <property type="entry name" value="MerR_1"/>
    <property type="match status" value="1"/>
</dbReference>
<keyword evidence="7" id="KW-1185">Reference proteome</keyword>
<keyword evidence="1" id="KW-0678">Repressor</keyword>
<dbReference type="Pfam" id="PF06445">
    <property type="entry name" value="GyrI-like"/>
    <property type="match status" value="1"/>
</dbReference>
<dbReference type="Gene3D" id="3.20.80.10">
    <property type="entry name" value="Regulatory factor, effector binding domain"/>
    <property type="match status" value="1"/>
</dbReference>
<evidence type="ECO:0000313" key="7">
    <source>
        <dbReference type="Proteomes" id="UP001496674"/>
    </source>
</evidence>
<dbReference type="CDD" id="cd01107">
    <property type="entry name" value="HTH_BmrR"/>
    <property type="match status" value="1"/>
</dbReference>
<dbReference type="InterPro" id="IPR047057">
    <property type="entry name" value="MerR_fam"/>
</dbReference>
<evidence type="ECO:0000259" key="5">
    <source>
        <dbReference type="PROSITE" id="PS50937"/>
    </source>
</evidence>
<dbReference type="InterPro" id="IPR010499">
    <property type="entry name" value="AraC_E-bd"/>
</dbReference>
<dbReference type="PANTHER" id="PTHR30204:SF69">
    <property type="entry name" value="MERR-FAMILY TRANSCRIPTIONAL REGULATOR"/>
    <property type="match status" value="1"/>
</dbReference>
<dbReference type="InterPro" id="IPR029442">
    <property type="entry name" value="GyrI-like"/>
</dbReference>
<evidence type="ECO:0000256" key="4">
    <source>
        <dbReference type="ARBA" id="ARBA00023163"/>
    </source>
</evidence>
<organism evidence="6 7">
    <name type="scientific">Bacteroides sedimenti</name>
    <dbReference type="NCBI Taxonomy" id="2136147"/>
    <lineage>
        <taxon>Bacteria</taxon>
        <taxon>Pseudomonadati</taxon>
        <taxon>Bacteroidota</taxon>
        <taxon>Bacteroidia</taxon>
        <taxon>Bacteroidales</taxon>
        <taxon>Bacteroidaceae</taxon>
        <taxon>Bacteroides</taxon>
    </lineage>
</organism>
<gene>
    <name evidence="6" type="ORF">BSYN_16740</name>
</gene>
<keyword evidence="3" id="KW-0238">DNA-binding</keyword>
<feature type="domain" description="HTH merR-type" evidence="5">
    <location>
        <begin position="11"/>
        <end position="81"/>
    </location>
</feature>
<dbReference type="SMART" id="SM00871">
    <property type="entry name" value="AraC_E_bind"/>
    <property type="match status" value="1"/>
</dbReference>
<evidence type="ECO:0000313" key="6">
    <source>
        <dbReference type="EMBL" id="BEG99409.1"/>
    </source>
</evidence>
<dbReference type="Proteomes" id="UP001496674">
    <property type="component" value="Chromosome"/>
</dbReference>
<proteinExistence type="predicted"/>
<dbReference type="SUPFAM" id="SSF46955">
    <property type="entry name" value="Putative DNA-binding domain"/>
    <property type="match status" value="1"/>
</dbReference>
<protein>
    <submittedName>
        <fullName evidence="6">MerR family transcriptional regulator</fullName>
    </submittedName>
</protein>
<dbReference type="InterPro" id="IPR000551">
    <property type="entry name" value="MerR-type_HTH_dom"/>
</dbReference>
<evidence type="ECO:0000256" key="2">
    <source>
        <dbReference type="ARBA" id="ARBA00023015"/>
    </source>
</evidence>
<dbReference type="SMART" id="SM00422">
    <property type="entry name" value="HTH_MERR"/>
    <property type="match status" value="1"/>
</dbReference>
<name>A0ABM8IBN7_9BACE</name>
<evidence type="ECO:0000256" key="1">
    <source>
        <dbReference type="ARBA" id="ARBA00022491"/>
    </source>
</evidence>
<evidence type="ECO:0000256" key="3">
    <source>
        <dbReference type="ARBA" id="ARBA00023125"/>
    </source>
</evidence>
<keyword evidence="2" id="KW-0805">Transcription regulation</keyword>
<dbReference type="EMBL" id="AP028055">
    <property type="protein sequence ID" value="BEG99409.1"/>
    <property type="molecule type" value="Genomic_DNA"/>
</dbReference>
<dbReference type="InterPro" id="IPR011256">
    <property type="entry name" value="Reg_factor_effector_dom_sf"/>
</dbReference>